<comment type="caution">
    <text evidence="4">The sequence shown here is derived from an EMBL/GenBank/DDBJ whole genome shotgun (WGS) entry which is preliminary data.</text>
</comment>
<keyword evidence="2" id="KW-0472">Membrane</keyword>
<evidence type="ECO:0000259" key="3">
    <source>
        <dbReference type="Pfam" id="PF09850"/>
    </source>
</evidence>
<dbReference type="PANTHER" id="PTHR38033:SF1">
    <property type="entry name" value="DOTU FAMILY TYPE IV_VI SECRETION SYSTEM PROTEIN"/>
    <property type="match status" value="1"/>
</dbReference>
<dbReference type="InterPro" id="IPR038522">
    <property type="entry name" value="T4/T6SS_DotU_sf"/>
</dbReference>
<feature type="transmembrane region" description="Helical" evidence="2">
    <location>
        <begin position="150"/>
        <end position="168"/>
    </location>
</feature>
<dbReference type="EMBL" id="JEMB01002252">
    <property type="protein sequence ID" value="KYF82413.1"/>
    <property type="molecule type" value="Genomic_DNA"/>
</dbReference>
<gene>
    <name evidence="4" type="ORF">BE17_40670</name>
</gene>
<sequence length="267" mass="29167">MTAGPATIVDSPRQEGREPPHGSPAHALTGSTLLLDAFHSFYAEVVRQRQLITVAHGGLAPGVDTVRQRLVDFLEAQAVKLGRKLTKHELRAYDDAQYVMAAMADELLLAADWSGRHAWAERPLEAHVFHTHDSGERVFRKLDDVLSGRATAPSALLLVYLAALALGFQGKFRALGRHSEPEIYRQELARHLQRVDPGLGERPTELCPLAHAHTLGSAPRSRLPALRQGILPLAAVALCLVLAAQLLWSYRTSEVVEALDRIEGASS</sequence>
<evidence type="ECO:0000313" key="5">
    <source>
        <dbReference type="Proteomes" id="UP000075635"/>
    </source>
</evidence>
<dbReference type="PANTHER" id="PTHR38033">
    <property type="entry name" value="MEMBRANE PROTEIN-RELATED"/>
    <property type="match status" value="1"/>
</dbReference>
<evidence type="ECO:0000256" key="2">
    <source>
        <dbReference type="SAM" id="Phobius"/>
    </source>
</evidence>
<accession>A0A150RQI1</accession>
<keyword evidence="2" id="KW-0812">Transmembrane</keyword>
<dbReference type="Pfam" id="PF09850">
    <property type="entry name" value="DotU"/>
    <property type="match status" value="1"/>
</dbReference>
<name>A0A150RQI1_SORCE</name>
<feature type="region of interest" description="Disordered" evidence="1">
    <location>
        <begin position="1"/>
        <end position="26"/>
    </location>
</feature>
<dbReference type="AlphaFoldDB" id="A0A150RQI1"/>
<evidence type="ECO:0000256" key="1">
    <source>
        <dbReference type="SAM" id="MobiDB-lite"/>
    </source>
</evidence>
<dbReference type="Gene3D" id="1.25.40.590">
    <property type="entry name" value="Type IV / VI secretion system, DotU"/>
    <property type="match status" value="1"/>
</dbReference>
<proteinExistence type="predicted"/>
<feature type="domain" description="Type IV / VI secretion system DotU" evidence="3">
    <location>
        <begin position="34"/>
        <end position="248"/>
    </location>
</feature>
<keyword evidence="2" id="KW-1133">Transmembrane helix</keyword>
<dbReference type="Proteomes" id="UP000075635">
    <property type="component" value="Unassembled WGS sequence"/>
</dbReference>
<feature type="transmembrane region" description="Helical" evidence="2">
    <location>
        <begin position="230"/>
        <end position="250"/>
    </location>
</feature>
<evidence type="ECO:0000313" key="4">
    <source>
        <dbReference type="EMBL" id="KYF82413.1"/>
    </source>
</evidence>
<dbReference type="InterPro" id="IPR017732">
    <property type="entry name" value="T4/T6SS_DotU"/>
</dbReference>
<organism evidence="4 5">
    <name type="scientific">Sorangium cellulosum</name>
    <name type="common">Polyangium cellulosum</name>
    <dbReference type="NCBI Taxonomy" id="56"/>
    <lineage>
        <taxon>Bacteria</taxon>
        <taxon>Pseudomonadati</taxon>
        <taxon>Myxococcota</taxon>
        <taxon>Polyangia</taxon>
        <taxon>Polyangiales</taxon>
        <taxon>Polyangiaceae</taxon>
        <taxon>Sorangium</taxon>
    </lineage>
</organism>
<protein>
    <recommendedName>
        <fullName evidence="3">Type IV / VI secretion system DotU domain-containing protein</fullName>
    </recommendedName>
</protein>
<reference evidence="4 5" key="1">
    <citation type="submission" date="2014-02" db="EMBL/GenBank/DDBJ databases">
        <title>The small core and large imbalanced accessory genome model reveals a collaborative survival strategy of Sorangium cellulosum strains in nature.</title>
        <authorList>
            <person name="Han K."/>
            <person name="Peng R."/>
            <person name="Blom J."/>
            <person name="Li Y.-Z."/>
        </authorList>
    </citation>
    <scope>NUCLEOTIDE SEQUENCE [LARGE SCALE GENOMIC DNA]</scope>
    <source>
        <strain evidence="4 5">So0011-07</strain>
    </source>
</reference>